<dbReference type="EMBL" id="JBEPSB010000007">
    <property type="protein sequence ID" value="MET4560783.1"/>
    <property type="molecule type" value="Genomic_DNA"/>
</dbReference>
<proteinExistence type="predicted"/>
<gene>
    <name evidence="1" type="ORF">ABIA69_001927</name>
</gene>
<reference evidence="1 2" key="1">
    <citation type="submission" date="2024-06" db="EMBL/GenBank/DDBJ databases">
        <title>Sorghum-associated microbial communities from plants grown in Nebraska, USA.</title>
        <authorList>
            <person name="Schachtman D."/>
        </authorList>
    </citation>
    <scope>NUCLEOTIDE SEQUENCE [LARGE SCALE GENOMIC DNA]</scope>
    <source>
        <strain evidence="1 2">736</strain>
    </source>
</reference>
<dbReference type="Proteomes" id="UP001549363">
    <property type="component" value="Unassembled WGS sequence"/>
</dbReference>
<comment type="caution">
    <text evidence="1">The sequence shown here is derived from an EMBL/GenBank/DDBJ whole genome shotgun (WGS) entry which is preliminary data.</text>
</comment>
<evidence type="ECO:0000313" key="2">
    <source>
        <dbReference type="Proteomes" id="UP001549363"/>
    </source>
</evidence>
<accession>A0ABV2PIM2</accession>
<sequence length="71" mass="8110">MDEKSSWNSIGDELVKCPVDGCDHIGHIITKVHCRMAHNMTRGEVRKKYGMPTRLITKSLRQVKMEGARND</sequence>
<name>A0ABV2PIM2_9BACI</name>
<evidence type="ECO:0000313" key="1">
    <source>
        <dbReference type="EMBL" id="MET4560783.1"/>
    </source>
</evidence>
<organism evidence="1 2">
    <name type="scientific">Lysinibacillus parviboronicapiens</name>
    <dbReference type="NCBI Taxonomy" id="436516"/>
    <lineage>
        <taxon>Bacteria</taxon>
        <taxon>Bacillati</taxon>
        <taxon>Bacillota</taxon>
        <taxon>Bacilli</taxon>
        <taxon>Bacillales</taxon>
        <taxon>Bacillaceae</taxon>
        <taxon>Lysinibacillus</taxon>
    </lineage>
</organism>
<protein>
    <submittedName>
        <fullName evidence="1">Uncharacterized protein</fullName>
    </submittedName>
</protein>
<dbReference type="RefSeq" id="WP_354471664.1">
    <property type="nucleotide sequence ID" value="NZ_JBEPSB010000007.1"/>
</dbReference>
<keyword evidence="2" id="KW-1185">Reference proteome</keyword>